<dbReference type="Proteomes" id="UP000184144">
    <property type="component" value="Unassembled WGS sequence"/>
</dbReference>
<dbReference type="InterPro" id="IPR001173">
    <property type="entry name" value="Glyco_trans_2-like"/>
</dbReference>
<name>A0A1M5DV73_9RHOB</name>
<sequence length="334" mass="37472">MPAPTVLTIILNYKTADMTLRSVQAARIAMQGLPGEITIVDNDSQDGSFENIRDHVEAERWEGIRVLRSGHNGGYGAGNNVGIRAGMSDGTAPDFIYILNSDAFPEPEAITELYNFLQTHPKTGFVGSYIFGEDGDRHTTTFRFPSILSELESAIRFGPITKLLKSYRVPREDIVGTASVDWLAGASMMMRRSVLDEIGLFDETFFLYFEEADLCARARTSNYSIHYVYESRVMHLGSVSTGMKTWDRVPDYWFESRFHYFQKNYGLTYAGFATLVHLSAGSLHWLRCKLTGKTRDVSPNFLRSMAKHDFANIIGSITGTTHNQSPELDTKIGE</sequence>
<dbReference type="InterPro" id="IPR029044">
    <property type="entry name" value="Nucleotide-diphossugar_trans"/>
</dbReference>
<dbReference type="CDD" id="cd04186">
    <property type="entry name" value="GT_2_like_c"/>
    <property type="match status" value="1"/>
</dbReference>
<evidence type="ECO:0000313" key="3">
    <source>
        <dbReference type="Proteomes" id="UP000184144"/>
    </source>
</evidence>
<dbReference type="GO" id="GO:0016740">
    <property type="term" value="F:transferase activity"/>
    <property type="evidence" value="ECO:0007669"/>
    <property type="project" value="UniProtKB-KW"/>
</dbReference>
<keyword evidence="2" id="KW-0808">Transferase</keyword>
<dbReference type="EMBL" id="FQUV01000010">
    <property type="protein sequence ID" value="SHF70764.1"/>
    <property type="molecule type" value="Genomic_DNA"/>
</dbReference>
<dbReference type="Pfam" id="PF00535">
    <property type="entry name" value="Glycos_transf_2"/>
    <property type="match status" value="1"/>
</dbReference>
<protein>
    <submittedName>
        <fullName evidence="2">Glycosyltransferase, GT2 family</fullName>
    </submittedName>
</protein>
<accession>A0A1M5DV73</accession>
<proteinExistence type="predicted"/>
<gene>
    <name evidence="2" type="ORF">SAMN05444273_11038</name>
</gene>
<dbReference type="PANTHER" id="PTHR43179:SF7">
    <property type="entry name" value="RHAMNOSYLTRANSFERASE WBBL"/>
    <property type="match status" value="1"/>
</dbReference>
<dbReference type="SUPFAM" id="SSF53448">
    <property type="entry name" value="Nucleotide-diphospho-sugar transferases"/>
    <property type="match status" value="1"/>
</dbReference>
<evidence type="ECO:0000313" key="2">
    <source>
        <dbReference type="EMBL" id="SHF70764.1"/>
    </source>
</evidence>
<dbReference type="PANTHER" id="PTHR43179">
    <property type="entry name" value="RHAMNOSYLTRANSFERASE WBBL"/>
    <property type="match status" value="1"/>
</dbReference>
<evidence type="ECO:0000259" key="1">
    <source>
        <dbReference type="Pfam" id="PF00535"/>
    </source>
</evidence>
<organism evidence="2 3">
    <name type="scientific">Litoreibacter ascidiaceicola</name>
    <dbReference type="NCBI Taxonomy" id="1486859"/>
    <lineage>
        <taxon>Bacteria</taxon>
        <taxon>Pseudomonadati</taxon>
        <taxon>Pseudomonadota</taxon>
        <taxon>Alphaproteobacteria</taxon>
        <taxon>Rhodobacterales</taxon>
        <taxon>Roseobacteraceae</taxon>
        <taxon>Litoreibacter</taxon>
    </lineage>
</organism>
<reference evidence="3" key="1">
    <citation type="submission" date="2016-11" db="EMBL/GenBank/DDBJ databases">
        <authorList>
            <person name="Varghese N."/>
            <person name="Submissions S."/>
        </authorList>
    </citation>
    <scope>NUCLEOTIDE SEQUENCE [LARGE SCALE GENOMIC DNA]</scope>
    <source>
        <strain evidence="3">DSM 100566</strain>
    </source>
</reference>
<dbReference type="STRING" id="1486859.SAMN05444273_11038"/>
<dbReference type="OrthoDB" id="9771846at2"/>
<dbReference type="RefSeq" id="WP_073146016.1">
    <property type="nucleotide sequence ID" value="NZ_FQUV01000010.1"/>
</dbReference>
<feature type="domain" description="Glycosyltransferase 2-like" evidence="1">
    <location>
        <begin position="13"/>
        <end position="197"/>
    </location>
</feature>
<keyword evidence="3" id="KW-1185">Reference proteome</keyword>
<dbReference type="AlphaFoldDB" id="A0A1M5DV73"/>
<dbReference type="Gene3D" id="3.90.550.10">
    <property type="entry name" value="Spore Coat Polysaccharide Biosynthesis Protein SpsA, Chain A"/>
    <property type="match status" value="1"/>
</dbReference>